<sequence length="87" mass="9899">MNSPLILEGQPKYLSQPVQQSAEFPCSFLPPMKPPLILQENEIGILLISPQKNYYLFLFLSRLCVYSATLPVSTGHSLRHRSPWILT</sequence>
<evidence type="ECO:0000313" key="2">
    <source>
        <dbReference type="Proteomes" id="UP000032304"/>
    </source>
</evidence>
<organism evidence="1 2">
    <name type="scientific">Gossypium raimondii</name>
    <name type="common">Peruvian cotton</name>
    <name type="synonym">Gossypium klotzschianum subsp. raimondii</name>
    <dbReference type="NCBI Taxonomy" id="29730"/>
    <lineage>
        <taxon>Eukaryota</taxon>
        <taxon>Viridiplantae</taxon>
        <taxon>Streptophyta</taxon>
        <taxon>Embryophyta</taxon>
        <taxon>Tracheophyta</taxon>
        <taxon>Spermatophyta</taxon>
        <taxon>Magnoliopsida</taxon>
        <taxon>eudicotyledons</taxon>
        <taxon>Gunneridae</taxon>
        <taxon>Pentapetalae</taxon>
        <taxon>rosids</taxon>
        <taxon>malvids</taxon>
        <taxon>Malvales</taxon>
        <taxon>Malvaceae</taxon>
        <taxon>Malvoideae</taxon>
        <taxon>Gossypium</taxon>
    </lineage>
</organism>
<gene>
    <name evidence="1" type="ORF">B456_010G086200</name>
</gene>
<dbReference type="OMA" id="LEGQPKY"/>
<dbReference type="Proteomes" id="UP000032304">
    <property type="component" value="Chromosome 10"/>
</dbReference>
<dbReference type="Gramene" id="KJB65245">
    <property type="protein sequence ID" value="KJB65245"/>
    <property type="gene ID" value="B456_010G086200"/>
</dbReference>
<protein>
    <submittedName>
        <fullName evidence="1">Uncharacterized protein</fullName>
    </submittedName>
</protein>
<evidence type="ECO:0000313" key="1">
    <source>
        <dbReference type="EMBL" id="KJB65245.1"/>
    </source>
</evidence>
<dbReference type="EMBL" id="CM001749">
    <property type="protein sequence ID" value="KJB65245.1"/>
    <property type="molecule type" value="Genomic_DNA"/>
</dbReference>
<keyword evidence="2" id="KW-1185">Reference proteome</keyword>
<name>A0A0D2V7H7_GOSRA</name>
<reference evidence="1 2" key="1">
    <citation type="journal article" date="2012" name="Nature">
        <title>Repeated polyploidization of Gossypium genomes and the evolution of spinnable cotton fibres.</title>
        <authorList>
            <person name="Paterson A.H."/>
            <person name="Wendel J.F."/>
            <person name="Gundlach H."/>
            <person name="Guo H."/>
            <person name="Jenkins J."/>
            <person name="Jin D."/>
            <person name="Llewellyn D."/>
            <person name="Showmaker K.C."/>
            <person name="Shu S."/>
            <person name="Udall J."/>
            <person name="Yoo M.J."/>
            <person name="Byers R."/>
            <person name="Chen W."/>
            <person name="Doron-Faigenboim A."/>
            <person name="Duke M.V."/>
            <person name="Gong L."/>
            <person name="Grimwood J."/>
            <person name="Grover C."/>
            <person name="Grupp K."/>
            <person name="Hu G."/>
            <person name="Lee T.H."/>
            <person name="Li J."/>
            <person name="Lin L."/>
            <person name="Liu T."/>
            <person name="Marler B.S."/>
            <person name="Page J.T."/>
            <person name="Roberts A.W."/>
            <person name="Romanel E."/>
            <person name="Sanders W.S."/>
            <person name="Szadkowski E."/>
            <person name="Tan X."/>
            <person name="Tang H."/>
            <person name="Xu C."/>
            <person name="Wang J."/>
            <person name="Wang Z."/>
            <person name="Zhang D."/>
            <person name="Zhang L."/>
            <person name="Ashrafi H."/>
            <person name="Bedon F."/>
            <person name="Bowers J.E."/>
            <person name="Brubaker C.L."/>
            <person name="Chee P.W."/>
            <person name="Das S."/>
            <person name="Gingle A.R."/>
            <person name="Haigler C.H."/>
            <person name="Harker D."/>
            <person name="Hoffmann L.V."/>
            <person name="Hovav R."/>
            <person name="Jones D.C."/>
            <person name="Lemke C."/>
            <person name="Mansoor S."/>
            <person name="ur Rahman M."/>
            <person name="Rainville L.N."/>
            <person name="Rambani A."/>
            <person name="Reddy U.K."/>
            <person name="Rong J.K."/>
            <person name="Saranga Y."/>
            <person name="Scheffler B.E."/>
            <person name="Scheffler J.A."/>
            <person name="Stelly D.M."/>
            <person name="Triplett B.A."/>
            <person name="Van Deynze A."/>
            <person name="Vaslin M.F."/>
            <person name="Waghmare V.N."/>
            <person name="Walford S.A."/>
            <person name="Wright R.J."/>
            <person name="Zaki E.A."/>
            <person name="Zhang T."/>
            <person name="Dennis E.S."/>
            <person name="Mayer K.F."/>
            <person name="Peterson D.G."/>
            <person name="Rokhsar D.S."/>
            <person name="Wang X."/>
            <person name="Schmutz J."/>
        </authorList>
    </citation>
    <scope>NUCLEOTIDE SEQUENCE [LARGE SCALE GENOMIC DNA]</scope>
</reference>
<dbReference type="AlphaFoldDB" id="A0A0D2V7H7"/>
<proteinExistence type="predicted"/>
<accession>A0A0D2V7H7</accession>